<dbReference type="GeneID" id="78226825"/>
<organism evidence="2 3">
    <name type="scientific">Asaia bogorensis</name>
    <dbReference type="NCBI Taxonomy" id="91915"/>
    <lineage>
        <taxon>Bacteria</taxon>
        <taxon>Pseudomonadati</taxon>
        <taxon>Pseudomonadota</taxon>
        <taxon>Alphaproteobacteria</taxon>
        <taxon>Acetobacterales</taxon>
        <taxon>Acetobacteraceae</taxon>
        <taxon>Asaia</taxon>
    </lineage>
</organism>
<dbReference type="RefSeq" id="WP_023978447.1">
    <property type="nucleotide sequence ID" value="NZ_CBLX010000003.1"/>
</dbReference>
<name>A0A060QBK4_9PROT</name>
<dbReference type="AlphaFoldDB" id="A0A060QBK4"/>
<sequence length="64" mass="7133">MSKEDDAWFNIDEQASALERQAGIAEPAQTVRSFLWSIVLPTIAMGVFLLGALWAIISWFHLLG</sequence>
<dbReference type="EMBL" id="CBLX010000003">
    <property type="protein sequence ID" value="CDG38280.1"/>
    <property type="molecule type" value="Genomic_DNA"/>
</dbReference>
<evidence type="ECO:0000313" key="2">
    <source>
        <dbReference type="EMBL" id="CDG38280.1"/>
    </source>
</evidence>
<accession>A0A060QBK4</accession>
<keyword evidence="1" id="KW-0472">Membrane</keyword>
<gene>
    <name evidence="2" type="ORF">ASAP_0235</name>
</gene>
<reference evidence="2 3" key="1">
    <citation type="journal article" date="2014" name="Genome Biol. Evol.">
        <title>Acetic acid bacteria genomes reveal functional traits for adaptation to life in insect guts.</title>
        <authorList>
            <person name="Chouaia B."/>
            <person name="Gaiarsa S."/>
            <person name="Crotti E."/>
            <person name="Comandatore F."/>
            <person name="Degli Esposti M."/>
            <person name="Ricci I."/>
            <person name="Alma A."/>
            <person name="Favia G."/>
            <person name="Bandi C."/>
            <person name="Daffonchio D."/>
        </authorList>
    </citation>
    <scope>NUCLEOTIDE SEQUENCE [LARGE SCALE GENOMIC DNA]</scope>
    <source>
        <strain evidence="2 3">SF2.1</strain>
    </source>
</reference>
<keyword evidence="1" id="KW-1133">Transmembrane helix</keyword>
<evidence type="ECO:0000313" key="3">
    <source>
        <dbReference type="Proteomes" id="UP000027583"/>
    </source>
</evidence>
<reference evidence="2 3" key="2">
    <citation type="journal article" date="2014" name="PLoS ONE">
        <title>Evolution of mitochondria reconstructed from the energy metabolism of living bacteria.</title>
        <authorList>
            <person name="Degli Esposti M."/>
            <person name="Chouaia B."/>
            <person name="Comandatore F."/>
            <person name="Crotti E."/>
            <person name="Sassera D."/>
            <person name="Lievens P.M."/>
            <person name="Daffonchio D."/>
            <person name="Bandi C."/>
        </authorList>
    </citation>
    <scope>NUCLEOTIDE SEQUENCE [LARGE SCALE GENOMIC DNA]</scope>
    <source>
        <strain evidence="2 3">SF2.1</strain>
    </source>
</reference>
<evidence type="ECO:0000256" key="1">
    <source>
        <dbReference type="SAM" id="Phobius"/>
    </source>
</evidence>
<comment type="caution">
    <text evidence="2">The sequence shown here is derived from an EMBL/GenBank/DDBJ whole genome shotgun (WGS) entry which is preliminary data.</text>
</comment>
<proteinExistence type="predicted"/>
<dbReference type="Proteomes" id="UP000027583">
    <property type="component" value="Unassembled WGS sequence"/>
</dbReference>
<feature type="transmembrane region" description="Helical" evidence="1">
    <location>
        <begin position="34"/>
        <end position="60"/>
    </location>
</feature>
<protein>
    <submittedName>
        <fullName evidence="2">Uncharacterized protein</fullName>
    </submittedName>
</protein>
<keyword evidence="1" id="KW-0812">Transmembrane</keyword>